<dbReference type="GO" id="GO:0047545">
    <property type="term" value="F:(S)-2-hydroxyglutarate dehydrogenase activity"/>
    <property type="evidence" value="ECO:0007669"/>
    <property type="project" value="TreeGrafter"/>
</dbReference>
<comment type="similarity">
    <text evidence="5">Belongs to the L2HGDH family.</text>
</comment>
<evidence type="ECO:0000256" key="3">
    <source>
        <dbReference type="ARBA" id="ARBA00022827"/>
    </source>
</evidence>
<evidence type="ECO:0000256" key="1">
    <source>
        <dbReference type="ARBA" id="ARBA00001974"/>
    </source>
</evidence>
<evidence type="ECO:0000256" key="2">
    <source>
        <dbReference type="ARBA" id="ARBA00022630"/>
    </source>
</evidence>
<dbReference type="PANTHER" id="PTHR43104">
    <property type="entry name" value="L-2-HYDROXYGLUTARATE DEHYDROGENASE, MITOCHONDRIAL"/>
    <property type="match status" value="1"/>
</dbReference>
<reference evidence="7" key="1">
    <citation type="journal article" date="2014" name="Int. J. Syst. Evol. Microbiol.">
        <title>Complete genome sequence of Corynebacterium casei LMG S-19264T (=DSM 44701T), isolated from a smear-ripened cheese.</title>
        <authorList>
            <consortium name="US DOE Joint Genome Institute (JGI-PGF)"/>
            <person name="Walter F."/>
            <person name="Albersmeier A."/>
            <person name="Kalinowski J."/>
            <person name="Ruckert C."/>
        </authorList>
    </citation>
    <scope>NUCLEOTIDE SEQUENCE</scope>
    <source>
        <strain evidence="7">KCTC 22164</strain>
    </source>
</reference>
<protein>
    <submittedName>
        <fullName evidence="7">Hydroxyglutarate oxidase</fullName>
    </submittedName>
</protein>
<dbReference type="InterPro" id="IPR036188">
    <property type="entry name" value="FAD/NAD-bd_sf"/>
</dbReference>
<keyword evidence="3" id="KW-0274">FAD</keyword>
<dbReference type="Proteomes" id="UP000631300">
    <property type="component" value="Unassembled WGS sequence"/>
</dbReference>
<dbReference type="Gene3D" id="3.50.50.60">
    <property type="entry name" value="FAD/NAD(P)-binding domain"/>
    <property type="match status" value="1"/>
</dbReference>
<gene>
    <name evidence="7" type="ORF">GCM10007391_22090</name>
</gene>
<keyword evidence="2" id="KW-0285">Flavoprotein</keyword>
<evidence type="ECO:0000256" key="4">
    <source>
        <dbReference type="ARBA" id="ARBA00023002"/>
    </source>
</evidence>
<dbReference type="PANTHER" id="PTHR43104:SF2">
    <property type="entry name" value="L-2-HYDROXYGLUTARATE DEHYDROGENASE, MITOCHONDRIAL"/>
    <property type="match status" value="1"/>
</dbReference>
<comment type="cofactor">
    <cofactor evidence="1">
        <name>FAD</name>
        <dbReference type="ChEBI" id="CHEBI:57692"/>
    </cofactor>
</comment>
<proteinExistence type="inferred from homology"/>
<dbReference type="InterPro" id="IPR006076">
    <property type="entry name" value="FAD-dep_OxRdtase"/>
</dbReference>
<evidence type="ECO:0000256" key="5">
    <source>
        <dbReference type="ARBA" id="ARBA00037941"/>
    </source>
</evidence>
<comment type="caution">
    <text evidence="7">The sequence shown here is derived from an EMBL/GenBank/DDBJ whole genome shotgun (WGS) entry which is preliminary data.</text>
</comment>
<dbReference type="NCBIfam" id="NF008726">
    <property type="entry name" value="PRK11728.1"/>
    <property type="match status" value="1"/>
</dbReference>
<dbReference type="AlphaFoldDB" id="A0A918MZ54"/>
<dbReference type="Gene3D" id="3.30.9.10">
    <property type="entry name" value="D-Amino Acid Oxidase, subunit A, domain 2"/>
    <property type="match status" value="1"/>
</dbReference>
<keyword evidence="4" id="KW-0560">Oxidoreductase</keyword>
<evidence type="ECO:0000313" key="7">
    <source>
        <dbReference type="EMBL" id="GGW87926.1"/>
    </source>
</evidence>
<reference evidence="7" key="2">
    <citation type="submission" date="2020-09" db="EMBL/GenBank/DDBJ databases">
        <authorList>
            <person name="Sun Q."/>
            <person name="Kim S."/>
        </authorList>
    </citation>
    <scope>NUCLEOTIDE SEQUENCE</scope>
    <source>
        <strain evidence="7">KCTC 22164</strain>
    </source>
</reference>
<sequence length="422" mass="46226">MMIDLSASSVEKDSAVMAVLNATPQADLVIIGAGIIGAAVARDYLARFPHHHVLMLERADRPAAHQTGRNSGVVHAGVYYPPGSLKSTLCREGLDTTLAYCRDHQLPVEQCGKVIVATDETEAQRLDTLYSNCKANDLQPERWSTRQIRSHEPAIRGTEGVYVRHTGITDYAAITRHMLSACKATGQFTLATGAEVETISEGADSVTLEVKQHARRVRVKSQALVCCAGVRADQLIRTQLGDCDFAILPFKGEYFRLSPRFDAVSSRLIYPVPDPAMPFLGVHLTRMIGGYTTVGPNAVLAAGREAYTCLDTSLAELGRILRVRGLYPLLWRFKRAVVSELITSLSKHAYASRIQRYCPAVTVDDFTPYRSGIRAQAVSRNGELMQDFHFVQTQRVLHVGNAPSPAATSAIPIARTVVDRLL</sequence>
<keyword evidence="8" id="KW-1185">Reference proteome</keyword>
<dbReference type="Pfam" id="PF01266">
    <property type="entry name" value="DAO"/>
    <property type="match status" value="1"/>
</dbReference>
<accession>A0A918MZ54</accession>
<evidence type="ECO:0000313" key="8">
    <source>
        <dbReference type="Proteomes" id="UP000631300"/>
    </source>
</evidence>
<dbReference type="EMBL" id="BMXP01000005">
    <property type="protein sequence ID" value="GGW87926.1"/>
    <property type="molecule type" value="Genomic_DNA"/>
</dbReference>
<evidence type="ECO:0000259" key="6">
    <source>
        <dbReference type="Pfam" id="PF01266"/>
    </source>
</evidence>
<organism evidence="7 8">
    <name type="scientific">Alteromonas halophila</name>
    <dbReference type="NCBI Taxonomy" id="516698"/>
    <lineage>
        <taxon>Bacteria</taxon>
        <taxon>Pseudomonadati</taxon>
        <taxon>Pseudomonadota</taxon>
        <taxon>Gammaproteobacteria</taxon>
        <taxon>Alteromonadales</taxon>
        <taxon>Alteromonadaceae</taxon>
        <taxon>Alteromonas/Salinimonas group</taxon>
        <taxon>Alteromonas</taxon>
    </lineage>
</organism>
<dbReference type="SUPFAM" id="SSF51905">
    <property type="entry name" value="FAD/NAD(P)-binding domain"/>
    <property type="match status" value="1"/>
</dbReference>
<name>A0A918MZ54_9ALTE</name>
<dbReference type="GO" id="GO:0005737">
    <property type="term" value="C:cytoplasm"/>
    <property type="evidence" value="ECO:0007669"/>
    <property type="project" value="TreeGrafter"/>
</dbReference>
<feature type="domain" description="FAD dependent oxidoreductase" evidence="6">
    <location>
        <begin position="27"/>
        <end position="420"/>
    </location>
</feature>